<feature type="compositionally biased region" description="Low complexity" evidence="1">
    <location>
        <begin position="332"/>
        <end position="357"/>
    </location>
</feature>
<feature type="compositionally biased region" description="Polar residues" evidence="1">
    <location>
        <begin position="291"/>
        <end position="310"/>
    </location>
</feature>
<evidence type="ECO:0000313" key="3">
    <source>
        <dbReference type="Proteomes" id="UP000092600"/>
    </source>
</evidence>
<proteinExistence type="predicted"/>
<feature type="compositionally biased region" description="Low complexity" evidence="1">
    <location>
        <begin position="385"/>
        <end position="396"/>
    </location>
</feature>
<dbReference type="STRING" id="4615.A0A199VIX4"/>
<dbReference type="EMBL" id="LSRQ01001700">
    <property type="protein sequence ID" value="OAY76836.1"/>
    <property type="molecule type" value="Genomic_DNA"/>
</dbReference>
<comment type="caution">
    <text evidence="2">The sequence shown here is derived from an EMBL/GenBank/DDBJ whole genome shotgun (WGS) entry which is preliminary data.</text>
</comment>
<gene>
    <name evidence="2" type="ORF">ACMD2_21931</name>
</gene>
<dbReference type="Gene3D" id="1.25.40.470">
    <property type="match status" value="1"/>
</dbReference>
<evidence type="ECO:0000256" key="1">
    <source>
        <dbReference type="SAM" id="MobiDB-lite"/>
    </source>
</evidence>
<accession>A0A199VIX4</accession>
<reference evidence="2 3" key="1">
    <citation type="journal article" date="2016" name="DNA Res.">
        <title>The draft genome of MD-2 pineapple using hybrid error correction of long reads.</title>
        <authorList>
            <person name="Redwan R.M."/>
            <person name="Saidin A."/>
            <person name="Kumar S.V."/>
        </authorList>
    </citation>
    <scope>NUCLEOTIDE SEQUENCE [LARGE SCALE GENOMIC DNA]</scope>
    <source>
        <strain evidence="3">cv. MD2</strain>
        <tissue evidence="2">Leaf</tissue>
    </source>
</reference>
<feature type="compositionally biased region" description="Low complexity" evidence="1">
    <location>
        <begin position="367"/>
        <end position="376"/>
    </location>
</feature>
<dbReference type="AlphaFoldDB" id="A0A199VIX4"/>
<organism evidence="2 3">
    <name type="scientific">Ananas comosus</name>
    <name type="common">Pineapple</name>
    <name type="synonym">Ananas ananas</name>
    <dbReference type="NCBI Taxonomy" id="4615"/>
    <lineage>
        <taxon>Eukaryota</taxon>
        <taxon>Viridiplantae</taxon>
        <taxon>Streptophyta</taxon>
        <taxon>Embryophyta</taxon>
        <taxon>Tracheophyta</taxon>
        <taxon>Spermatophyta</taxon>
        <taxon>Magnoliopsida</taxon>
        <taxon>Liliopsida</taxon>
        <taxon>Poales</taxon>
        <taxon>Bromeliaceae</taxon>
        <taxon>Bromelioideae</taxon>
        <taxon>Ananas</taxon>
    </lineage>
</organism>
<sequence>GGVSVAITRFPPEQKRPIGPLIVVGVRDGVLWLIDRYMCAHALALSHPGIRCRCLAAYGDAVSAVKWASRLGREHHDDLAQFLLGMGYATEALHLPGISKRCYGQSDIAREVLKRLAAAGSVKGALHGQMLRGLALRLANHGELTRLSGLVNNLIAAGHGREAAFAAAVLGDNALMEKAWQDTGMLAEAVLHAHAHGRPTLKSLVQAWNKMLQKELEHKPSVKTDAAAAFLASLEDPKLTSLGEPGKKPPIEILPPGMPSLTAAPITIKKSLASAGAAPQSAQSTPSTAQNPTPSATQSNPTSEKSSTEPQPEKPLALEAPPSSEELDKAPAEASEAVSSPEAASAAPAADPVAAAPAPAPAPAPVPAASSEGAELPPSPEAPVPEEAAPPVQAGA</sequence>
<evidence type="ECO:0000313" key="2">
    <source>
        <dbReference type="EMBL" id="OAY76836.1"/>
    </source>
</evidence>
<feature type="compositionally biased region" description="Low complexity" evidence="1">
    <location>
        <begin position="273"/>
        <end position="290"/>
    </location>
</feature>
<name>A0A199VIX4_ANACO</name>
<feature type="region of interest" description="Disordered" evidence="1">
    <location>
        <begin position="272"/>
        <end position="396"/>
    </location>
</feature>
<dbReference type="PANTHER" id="PTHR45521:SF2">
    <property type="entry name" value="TRANSDUCIN_WD40 REPEAT-LIKE SUPERFAMILY PROTEIN"/>
    <property type="match status" value="1"/>
</dbReference>
<feature type="non-terminal residue" evidence="2">
    <location>
        <position position="1"/>
    </location>
</feature>
<protein>
    <submittedName>
        <fullName evidence="2">Uncharacterized protein</fullName>
    </submittedName>
</protein>
<dbReference type="PANTHER" id="PTHR45521">
    <property type="entry name" value="TSET COMPLEX MEMBER TSTF"/>
    <property type="match status" value="1"/>
</dbReference>
<dbReference type="Proteomes" id="UP000092600">
    <property type="component" value="Unassembled WGS sequence"/>
</dbReference>
<dbReference type="InterPro" id="IPR053290">
    <property type="entry name" value="TSET_complex_member"/>
</dbReference>